<evidence type="ECO:0000313" key="3">
    <source>
        <dbReference type="WBParaSite" id="ECPE_0001629801-mRNA-1"/>
    </source>
</evidence>
<dbReference type="Proteomes" id="UP000272942">
    <property type="component" value="Unassembled WGS sequence"/>
</dbReference>
<dbReference type="WBParaSite" id="ECPE_0001629801-mRNA-1">
    <property type="protein sequence ID" value="ECPE_0001629801-mRNA-1"/>
    <property type="gene ID" value="ECPE_0001629801"/>
</dbReference>
<keyword evidence="2" id="KW-1185">Reference proteome</keyword>
<evidence type="ECO:0000313" key="1">
    <source>
        <dbReference type="EMBL" id="VDP93527.1"/>
    </source>
</evidence>
<reference evidence="3" key="1">
    <citation type="submission" date="2016-06" db="UniProtKB">
        <authorList>
            <consortium name="WormBaseParasite"/>
        </authorList>
    </citation>
    <scope>IDENTIFICATION</scope>
</reference>
<dbReference type="EMBL" id="UZAN01063574">
    <property type="protein sequence ID" value="VDP93527.1"/>
    <property type="molecule type" value="Genomic_DNA"/>
</dbReference>
<protein>
    <submittedName>
        <fullName evidence="3">Transposase</fullName>
    </submittedName>
</protein>
<sequence length="112" mass="12858">MFSTQTVDPLWPNTANKPSVTVWCRWKLTFCDYIELHLALNPSVRLSEDQQIKLLRQHLGFEGQRHFNALRIYAKNSQDDALKALYGLWVLRVHLHTARCTLQIPPTSGGNG</sequence>
<gene>
    <name evidence="1" type="ORF">ECPE_LOCUS16255</name>
</gene>
<dbReference type="AlphaFoldDB" id="A0A183BAM0"/>
<accession>A0A183BAM0</accession>
<organism evidence="3">
    <name type="scientific">Echinostoma caproni</name>
    <dbReference type="NCBI Taxonomy" id="27848"/>
    <lineage>
        <taxon>Eukaryota</taxon>
        <taxon>Metazoa</taxon>
        <taxon>Spiralia</taxon>
        <taxon>Lophotrochozoa</taxon>
        <taxon>Platyhelminthes</taxon>
        <taxon>Trematoda</taxon>
        <taxon>Digenea</taxon>
        <taxon>Plagiorchiida</taxon>
        <taxon>Echinostomata</taxon>
        <taxon>Echinostomatoidea</taxon>
        <taxon>Echinostomatidae</taxon>
        <taxon>Echinostoma</taxon>
    </lineage>
</organism>
<dbReference type="OrthoDB" id="775972at2759"/>
<name>A0A183BAM0_9TREM</name>
<proteinExistence type="predicted"/>
<reference evidence="1 2" key="2">
    <citation type="submission" date="2018-11" db="EMBL/GenBank/DDBJ databases">
        <authorList>
            <consortium name="Pathogen Informatics"/>
        </authorList>
    </citation>
    <scope>NUCLEOTIDE SEQUENCE [LARGE SCALE GENOMIC DNA]</scope>
    <source>
        <strain evidence="1 2">Egypt</strain>
    </source>
</reference>
<evidence type="ECO:0000313" key="2">
    <source>
        <dbReference type="Proteomes" id="UP000272942"/>
    </source>
</evidence>